<evidence type="ECO:0000256" key="2">
    <source>
        <dbReference type="ARBA" id="ARBA00005811"/>
    </source>
</evidence>
<dbReference type="EMBL" id="BNAO01000004">
    <property type="protein sequence ID" value="GHG70116.1"/>
    <property type="molecule type" value="Genomic_DNA"/>
</dbReference>
<keyword evidence="12" id="KW-1185">Reference proteome</keyword>
<evidence type="ECO:0000313" key="12">
    <source>
        <dbReference type="Proteomes" id="UP000659697"/>
    </source>
</evidence>
<protein>
    <recommendedName>
        <fullName evidence="10">Tol-Pal system protein TolR</fullName>
    </recommendedName>
</protein>
<evidence type="ECO:0000256" key="9">
    <source>
        <dbReference type="ARBA" id="ARBA00023306"/>
    </source>
</evidence>
<keyword evidence="7 10" id="KW-1133">Transmembrane helix</keyword>
<dbReference type="InterPro" id="IPR014168">
    <property type="entry name" value="Tol-Pal_TolR"/>
</dbReference>
<keyword evidence="6 10" id="KW-0812">Transmembrane</keyword>
<name>A0ABQ3KYW6_9ALTE</name>
<keyword evidence="5 10" id="KW-0132">Cell division</keyword>
<evidence type="ECO:0000256" key="10">
    <source>
        <dbReference type="HAMAP-Rule" id="MF_02203"/>
    </source>
</evidence>
<evidence type="ECO:0000256" key="5">
    <source>
        <dbReference type="ARBA" id="ARBA00022618"/>
    </source>
</evidence>
<evidence type="ECO:0000256" key="3">
    <source>
        <dbReference type="ARBA" id="ARBA00022475"/>
    </source>
</evidence>
<accession>A0ABQ3KYW6</accession>
<dbReference type="Proteomes" id="UP000659697">
    <property type="component" value="Unassembled WGS sequence"/>
</dbReference>
<reference evidence="12" key="1">
    <citation type="journal article" date="2019" name="Int. J. Syst. Evol. Microbiol.">
        <title>The Global Catalogue of Microorganisms (GCM) 10K type strain sequencing project: providing services to taxonomists for standard genome sequencing and annotation.</title>
        <authorList>
            <consortium name="The Broad Institute Genomics Platform"/>
            <consortium name="The Broad Institute Genome Sequencing Center for Infectious Disease"/>
            <person name="Wu L."/>
            <person name="Ma J."/>
        </authorList>
    </citation>
    <scope>NUCLEOTIDE SEQUENCE [LARGE SCALE GENOMIC DNA]</scope>
    <source>
        <strain evidence="12">CGMCC 1.7003</strain>
    </source>
</reference>
<dbReference type="NCBIfam" id="TIGR02801">
    <property type="entry name" value="tolR"/>
    <property type="match status" value="1"/>
</dbReference>
<evidence type="ECO:0000256" key="1">
    <source>
        <dbReference type="ARBA" id="ARBA00004162"/>
    </source>
</evidence>
<evidence type="ECO:0000256" key="6">
    <source>
        <dbReference type="ARBA" id="ARBA00022692"/>
    </source>
</evidence>
<sequence>MSYTRKKRRPVAEINVVPYIDVMLVLLVIFMVTTPIITQGVKVELPKSAAEPLEQLKDGKTPLVATVDEDGLYYFEKDGKNQGPFTATQLTVEVASWLSIEPGTQVIVKGDGRVDYNSIIRLINVLKNAGAPAVGLMTDNEV</sequence>
<comment type="function">
    <text evidence="10">Part of the Tol-Pal system, which plays a role in outer membrane invagination during cell division and is important for maintaining outer membrane integrity.</text>
</comment>
<dbReference type="HAMAP" id="MF_02203">
    <property type="entry name" value="TolR"/>
    <property type="match status" value="1"/>
</dbReference>
<gene>
    <name evidence="10 11" type="primary">tolR</name>
    <name evidence="11" type="ORF">GCM10010919_20540</name>
</gene>
<keyword evidence="4 10" id="KW-0997">Cell inner membrane</keyword>
<feature type="transmembrane region" description="Helical" evidence="10">
    <location>
        <begin position="12"/>
        <end position="32"/>
    </location>
</feature>
<dbReference type="Pfam" id="PF02472">
    <property type="entry name" value="ExbD"/>
    <property type="match status" value="1"/>
</dbReference>
<comment type="caution">
    <text evidence="11">The sequence shown here is derived from an EMBL/GenBank/DDBJ whole genome shotgun (WGS) entry which is preliminary data.</text>
</comment>
<dbReference type="PANTHER" id="PTHR30558:SF7">
    <property type="entry name" value="TOL-PAL SYSTEM PROTEIN TOLR"/>
    <property type="match status" value="1"/>
</dbReference>
<keyword evidence="3 10" id="KW-1003">Cell membrane</keyword>
<evidence type="ECO:0000313" key="11">
    <source>
        <dbReference type="EMBL" id="GHG70116.1"/>
    </source>
</evidence>
<evidence type="ECO:0000256" key="4">
    <source>
        <dbReference type="ARBA" id="ARBA00022519"/>
    </source>
</evidence>
<keyword evidence="8 10" id="KW-0472">Membrane</keyword>
<comment type="subunit">
    <text evidence="10">The Tol-Pal system is composed of five core proteins: the inner membrane proteins TolA, TolQ and TolR, the periplasmic protein TolB and the outer membrane protein Pal. They form a network linking the inner and outer membranes and the peptidoglycan layer.</text>
</comment>
<proteinExistence type="inferred from homology"/>
<dbReference type="Gene3D" id="3.30.420.270">
    <property type="match status" value="1"/>
</dbReference>
<comment type="subcellular location">
    <subcellularLocation>
        <location evidence="10">Cell inner membrane</location>
        <topology evidence="10">Single-pass membrane protein</topology>
    </subcellularLocation>
    <subcellularLocation>
        <location evidence="1">Cell membrane</location>
        <topology evidence="1">Single-pass membrane protein</topology>
    </subcellularLocation>
</comment>
<evidence type="ECO:0000256" key="7">
    <source>
        <dbReference type="ARBA" id="ARBA00022989"/>
    </source>
</evidence>
<organism evidence="11 12">
    <name type="scientific">Alishewanella longhuensis</name>
    <dbReference type="NCBI Taxonomy" id="1091037"/>
    <lineage>
        <taxon>Bacteria</taxon>
        <taxon>Pseudomonadati</taxon>
        <taxon>Pseudomonadota</taxon>
        <taxon>Gammaproteobacteria</taxon>
        <taxon>Alteromonadales</taxon>
        <taxon>Alteromonadaceae</taxon>
        <taxon>Alishewanella</taxon>
    </lineage>
</organism>
<keyword evidence="9 10" id="KW-0131">Cell cycle</keyword>
<comment type="similarity">
    <text evidence="2 10">Belongs to the ExbD/TolR family.</text>
</comment>
<evidence type="ECO:0000256" key="8">
    <source>
        <dbReference type="ARBA" id="ARBA00023136"/>
    </source>
</evidence>
<dbReference type="InterPro" id="IPR003400">
    <property type="entry name" value="ExbD"/>
</dbReference>
<dbReference type="PANTHER" id="PTHR30558">
    <property type="entry name" value="EXBD MEMBRANE COMPONENT OF PMF-DRIVEN MACROMOLECULE IMPORT SYSTEM"/>
    <property type="match status" value="1"/>
</dbReference>
<dbReference type="RefSeq" id="WP_189432912.1">
    <property type="nucleotide sequence ID" value="NZ_BNAO01000004.1"/>
</dbReference>